<dbReference type="SUPFAM" id="SSF53659">
    <property type="entry name" value="Isocitrate/Isopropylmalate dehydrogenase-like"/>
    <property type="match status" value="1"/>
</dbReference>
<dbReference type="PANTHER" id="PTHR43356">
    <property type="entry name" value="PHOSPHATE ACETYLTRANSFERASE"/>
    <property type="match status" value="1"/>
</dbReference>
<protein>
    <recommendedName>
        <fullName evidence="4">Phosphate acetyl/butaryl transferase domain-containing protein</fullName>
    </recommendedName>
</protein>
<proteinExistence type="inferred from homology"/>
<evidence type="ECO:0000256" key="2">
    <source>
        <dbReference type="ARBA" id="ARBA00022679"/>
    </source>
</evidence>
<dbReference type="InterPro" id="IPR002505">
    <property type="entry name" value="PTA_PTB"/>
</dbReference>
<evidence type="ECO:0000313" key="6">
    <source>
        <dbReference type="Proteomes" id="UP000029844"/>
    </source>
</evidence>
<dbReference type="InterPro" id="IPR012147">
    <property type="entry name" value="P_Ac_Bu_trans"/>
</dbReference>
<keyword evidence="6" id="KW-1185">Reference proteome</keyword>
<dbReference type="Proteomes" id="UP000029844">
    <property type="component" value="Unassembled WGS sequence"/>
</dbReference>
<dbReference type="Gene3D" id="3.40.718.10">
    <property type="entry name" value="Isopropylmalate Dehydrogenase"/>
    <property type="match status" value="1"/>
</dbReference>
<dbReference type="eggNOG" id="COG0280">
    <property type="taxonomic scope" value="Bacteria"/>
</dbReference>
<dbReference type="InterPro" id="IPR050500">
    <property type="entry name" value="Phos_Acetyltrans/Butyryltrans"/>
</dbReference>
<dbReference type="PIRSF" id="PIRSF000428">
    <property type="entry name" value="P_Ac_trans"/>
    <property type="match status" value="1"/>
</dbReference>
<gene>
    <name evidence="5" type="ORF">EP57_06950</name>
</gene>
<evidence type="ECO:0000256" key="3">
    <source>
        <dbReference type="ARBA" id="ARBA00023315"/>
    </source>
</evidence>
<accession>A0A099W995</accession>
<name>A0A099W995_9LIST</name>
<organism evidence="5 6">
    <name type="scientific">Listeria booriae</name>
    <dbReference type="NCBI Taxonomy" id="1552123"/>
    <lineage>
        <taxon>Bacteria</taxon>
        <taxon>Bacillati</taxon>
        <taxon>Bacillota</taxon>
        <taxon>Bacilli</taxon>
        <taxon>Bacillales</taxon>
        <taxon>Listeriaceae</taxon>
        <taxon>Listeria</taxon>
    </lineage>
</organism>
<comment type="caution">
    <text evidence="5">The sequence shown here is derived from an EMBL/GenBank/DDBJ whole genome shotgun (WGS) entry which is preliminary data.</text>
</comment>
<dbReference type="RefSeq" id="WP_036085395.1">
    <property type="nucleotide sequence ID" value="NZ_CBCSHQ010000005.1"/>
</dbReference>
<dbReference type="PANTHER" id="PTHR43356:SF2">
    <property type="entry name" value="PHOSPHATE ACETYLTRANSFERASE"/>
    <property type="match status" value="1"/>
</dbReference>
<dbReference type="GeneID" id="58717114"/>
<dbReference type="STRING" id="1552123.EP57_06950"/>
<dbReference type="EMBL" id="JNFA01000019">
    <property type="protein sequence ID" value="KGL41572.1"/>
    <property type="molecule type" value="Genomic_DNA"/>
</dbReference>
<evidence type="ECO:0000256" key="1">
    <source>
        <dbReference type="ARBA" id="ARBA00005656"/>
    </source>
</evidence>
<keyword evidence="3" id="KW-0012">Acyltransferase</keyword>
<feature type="domain" description="Phosphate acetyl/butaryl transferase" evidence="4">
    <location>
        <begin position="63"/>
        <end position="286"/>
    </location>
</feature>
<comment type="similarity">
    <text evidence="1">Belongs to the phosphate acetyltransferase and butyryltransferase family.</text>
</comment>
<reference evidence="5 6" key="1">
    <citation type="submission" date="2014-05" db="EMBL/GenBank/DDBJ databases">
        <title>Novel Listeriaceae from food processing environments.</title>
        <authorList>
            <person name="den Bakker H.C."/>
        </authorList>
    </citation>
    <scope>NUCLEOTIDE SEQUENCE [LARGE SCALE GENOMIC DNA]</scope>
    <source>
        <strain evidence="5 6">FSL A5-0281</strain>
    </source>
</reference>
<dbReference type="OrthoDB" id="9774179at2"/>
<sequence>MTQKSIFQLEKTAKRARIAIAGADDAVILEVVKQALAHDFADFLLFGRAELITIKSPHVQVIATKTDQEAAEKATEAVTKKQADILMKGNLPTALILKTILKKEYQLRDKELLSHVAVFEIPAYHKPLIVSDVAMNIAPDEDAQIQITQNAIASAQKLGITKPKVAVLSAVEKESPKMHSSVQAAQVAAYFKAFASDEAEVEGPLAFDNAISKAAAQHKNIDNNVAGDADILIMPSIEAGNILYKSLVFFAGARVGGFIAGVKVPVIIASRSDSVDNKLASLILTVGMVGK</sequence>
<dbReference type="Pfam" id="PF01515">
    <property type="entry name" value="PTA_PTB"/>
    <property type="match status" value="1"/>
</dbReference>
<evidence type="ECO:0000313" key="5">
    <source>
        <dbReference type="EMBL" id="KGL41572.1"/>
    </source>
</evidence>
<keyword evidence="2" id="KW-0808">Transferase</keyword>
<dbReference type="GO" id="GO:0016746">
    <property type="term" value="F:acyltransferase activity"/>
    <property type="evidence" value="ECO:0007669"/>
    <property type="project" value="UniProtKB-KW"/>
</dbReference>
<dbReference type="AlphaFoldDB" id="A0A099W995"/>
<evidence type="ECO:0000259" key="4">
    <source>
        <dbReference type="Pfam" id="PF01515"/>
    </source>
</evidence>